<reference evidence="2 3" key="1">
    <citation type="submission" date="2016-12" db="EMBL/GenBank/DDBJ databases">
        <authorList>
            <person name="Song W.-J."/>
            <person name="Kurnit D.M."/>
        </authorList>
    </citation>
    <scope>NUCLEOTIDE SEQUENCE [LARGE SCALE GENOMIC DNA]</scope>
    <source>
        <strain evidence="2 3">DSM 19599</strain>
    </source>
</reference>
<proteinExistence type="predicted"/>
<accession>A0A1M7ZKP2</accession>
<gene>
    <name evidence="2" type="ORF">SAMN02745172_02092</name>
</gene>
<keyword evidence="3" id="KW-1185">Reference proteome</keyword>
<protein>
    <submittedName>
        <fullName evidence="2">GSCFA family protein</fullName>
    </submittedName>
</protein>
<sequence length="359" mass="40682">MIQQPGNKKSPYDDLEERAIWRKAVADTHPLQLSDLYRKKFSIDLGTRIATAGSCFAQHISNALKRNGFNFRDFEPAPPLLPSKLSRSYNYGVYSARFCNIYTARQLLQTFDRAFENFRPEEEPWIKEGGFADPFRPVLEPVPFCSIAELERSRQSHLAAVKDMFQQTDLFIFTLGLTEAWISKRDGAVFPLCPGTVAGTFDQEKYEFKNFNYFEIFEDLVAFMGKVRTLNPDMKFILTVSPVPLTATKTEAHVLSATTYSKSVLRAVAGHLASELDFVDYFPSFEIITAPPMRGIFYDSNLRTINSSGVDYVMSHFFKEHAAPLQSDCDEDNPDALPSIGDLEVVCEEMMQAQEIGYA</sequence>
<dbReference type="Pfam" id="PF08885">
    <property type="entry name" value="GSCFA"/>
    <property type="match status" value="1"/>
</dbReference>
<dbReference type="InterPro" id="IPR014982">
    <property type="entry name" value="GSCFA"/>
</dbReference>
<dbReference type="Proteomes" id="UP000186406">
    <property type="component" value="Unassembled WGS sequence"/>
</dbReference>
<organism evidence="2 3">
    <name type="scientific">Pseudoxanthobacter soli DSM 19599</name>
    <dbReference type="NCBI Taxonomy" id="1123029"/>
    <lineage>
        <taxon>Bacteria</taxon>
        <taxon>Pseudomonadati</taxon>
        <taxon>Pseudomonadota</taxon>
        <taxon>Alphaproteobacteria</taxon>
        <taxon>Hyphomicrobiales</taxon>
        <taxon>Segnochrobactraceae</taxon>
        <taxon>Pseudoxanthobacter</taxon>
    </lineage>
</organism>
<feature type="domain" description="GSCFA" evidence="1">
    <location>
        <begin position="48"/>
        <end position="317"/>
    </location>
</feature>
<evidence type="ECO:0000259" key="1">
    <source>
        <dbReference type="Pfam" id="PF08885"/>
    </source>
</evidence>
<dbReference type="AlphaFoldDB" id="A0A1M7ZKP2"/>
<evidence type="ECO:0000313" key="2">
    <source>
        <dbReference type="EMBL" id="SHO65447.1"/>
    </source>
</evidence>
<dbReference type="EMBL" id="FRXO01000004">
    <property type="protein sequence ID" value="SHO65447.1"/>
    <property type="molecule type" value="Genomic_DNA"/>
</dbReference>
<dbReference type="OrthoDB" id="369216at2"/>
<dbReference type="STRING" id="1123029.SAMN02745172_02092"/>
<name>A0A1M7ZKP2_9HYPH</name>
<evidence type="ECO:0000313" key="3">
    <source>
        <dbReference type="Proteomes" id="UP000186406"/>
    </source>
</evidence>
<dbReference type="RefSeq" id="WP_073628404.1">
    <property type="nucleotide sequence ID" value="NZ_FRXO01000004.1"/>
</dbReference>